<feature type="binding site" evidence="8">
    <location>
        <begin position="146"/>
        <end position="147"/>
    </location>
    <ligand>
        <name>GMP</name>
        <dbReference type="ChEBI" id="CHEBI:58115"/>
    </ligand>
</feature>
<comment type="cofactor">
    <cofactor evidence="8">
        <name>Mg(2+)</name>
        <dbReference type="ChEBI" id="CHEBI:18420"/>
    </cofactor>
</comment>
<comment type="catalytic activity">
    <reaction evidence="8">
        <text>IMP + diphosphate = hypoxanthine + 5-phospho-alpha-D-ribose 1-diphosphate</text>
        <dbReference type="Rhea" id="RHEA:17973"/>
        <dbReference type="ChEBI" id="CHEBI:17368"/>
        <dbReference type="ChEBI" id="CHEBI:33019"/>
        <dbReference type="ChEBI" id="CHEBI:58017"/>
        <dbReference type="ChEBI" id="CHEBI:58053"/>
    </reaction>
</comment>
<evidence type="ECO:0000313" key="11">
    <source>
        <dbReference type="Proteomes" id="UP001620597"/>
    </source>
</evidence>
<dbReference type="SUPFAM" id="SSF53271">
    <property type="entry name" value="PRTase-like"/>
    <property type="match status" value="1"/>
</dbReference>
<feature type="binding site" evidence="8">
    <location>
        <begin position="104"/>
        <end position="108"/>
    </location>
    <ligand>
        <name>GMP</name>
        <dbReference type="ChEBI" id="CHEBI:58115"/>
    </ligand>
</feature>
<dbReference type="CDD" id="cd06223">
    <property type="entry name" value="PRTases_typeI"/>
    <property type="match status" value="1"/>
</dbReference>
<comment type="catalytic activity">
    <reaction evidence="8">
        <text>XMP + diphosphate = xanthine + 5-phospho-alpha-D-ribose 1-diphosphate</text>
        <dbReference type="Rhea" id="RHEA:10800"/>
        <dbReference type="ChEBI" id="CHEBI:17712"/>
        <dbReference type="ChEBI" id="CHEBI:33019"/>
        <dbReference type="ChEBI" id="CHEBI:57464"/>
        <dbReference type="ChEBI" id="CHEBI:58017"/>
        <dbReference type="EC" id="2.4.2.22"/>
    </reaction>
</comment>
<evidence type="ECO:0000259" key="9">
    <source>
        <dbReference type="Pfam" id="PF00156"/>
    </source>
</evidence>
<dbReference type="Proteomes" id="UP001620597">
    <property type="component" value="Unassembled WGS sequence"/>
</dbReference>
<dbReference type="Pfam" id="PF00156">
    <property type="entry name" value="Pribosyltran"/>
    <property type="match status" value="1"/>
</dbReference>
<keyword evidence="4 8" id="KW-0479">Metal-binding</keyword>
<reference evidence="10 11" key="1">
    <citation type="submission" date="2024-03" db="EMBL/GenBank/DDBJ databases">
        <title>High-quality draft genome sequence of Oceanobacter sp. wDCs-4.</title>
        <authorList>
            <person name="Dong C."/>
        </authorList>
    </citation>
    <scope>NUCLEOTIDE SEQUENCE [LARGE SCALE GENOMIC DNA]</scope>
    <source>
        <strain evidence="11">wDCs-4</strain>
    </source>
</reference>
<comment type="pathway">
    <text evidence="8">Purine metabolism; GMP biosynthesis via salvage pathway; GMP from guanine: step 1/1.</text>
</comment>
<evidence type="ECO:0000256" key="1">
    <source>
        <dbReference type="ARBA" id="ARBA00022475"/>
    </source>
</evidence>
<dbReference type="Gene3D" id="3.40.50.2020">
    <property type="match status" value="1"/>
</dbReference>
<feature type="domain" description="Phosphoribosyltransferase" evidence="9">
    <location>
        <begin position="13"/>
        <end position="156"/>
    </location>
</feature>
<evidence type="ECO:0000256" key="5">
    <source>
        <dbReference type="ARBA" id="ARBA00022726"/>
    </source>
</evidence>
<dbReference type="EMBL" id="JBBKTX010000011">
    <property type="protein sequence ID" value="MFK4752832.1"/>
    <property type="molecule type" value="Genomic_DNA"/>
</dbReference>
<dbReference type="EC" id="2.4.2.22" evidence="8"/>
<dbReference type="HAMAP" id="MF_01903">
    <property type="entry name" value="XGPRT"/>
    <property type="match status" value="1"/>
</dbReference>
<feature type="binding site" evidence="8">
    <location>
        <begin position="42"/>
        <end position="43"/>
    </location>
    <ligand>
        <name>5-phospho-alpha-D-ribose 1-diphosphate</name>
        <dbReference type="ChEBI" id="CHEBI:58017"/>
    </ligand>
</feature>
<keyword evidence="3 8" id="KW-0808">Transferase</keyword>
<comment type="catalytic activity">
    <reaction evidence="8">
        <text>GMP + diphosphate = guanine + 5-phospho-alpha-D-ribose 1-diphosphate</text>
        <dbReference type="Rhea" id="RHEA:25424"/>
        <dbReference type="ChEBI" id="CHEBI:16235"/>
        <dbReference type="ChEBI" id="CHEBI:33019"/>
        <dbReference type="ChEBI" id="CHEBI:58017"/>
        <dbReference type="ChEBI" id="CHEBI:58115"/>
    </reaction>
</comment>
<comment type="function">
    <text evidence="8">Purine salvage pathway enzyme that catalyzes the transfer of the ribosyl-5-phosphate group from 5-phospho-alpha-D-ribose 1-diphosphate (PRPP) to the N9 position of the 6-oxopurines guanine and xanthine to form the corresponding ribonucleotides GMP (guanosine 5'-monophosphate) and XMP (xanthosine 5'-monophosphate), with the release of PPi. To a lesser extent, also acts on hypoxanthine.</text>
</comment>
<dbReference type="GO" id="GO:0000310">
    <property type="term" value="F:xanthine phosphoribosyltransferase activity"/>
    <property type="evidence" value="ECO:0007669"/>
    <property type="project" value="UniProtKB-EC"/>
</dbReference>
<comment type="subunit">
    <text evidence="8">Homotetramer.</text>
</comment>
<comment type="caution">
    <text evidence="10">The sequence shown here is derived from an EMBL/GenBank/DDBJ whole genome shotgun (WGS) entry which is preliminary data.</text>
</comment>
<dbReference type="RefSeq" id="WP_416205977.1">
    <property type="nucleotide sequence ID" value="NZ_JBBKTX010000011.1"/>
</dbReference>
<organism evidence="10 11">
    <name type="scientific">Oceanobacter antarcticus</name>
    <dbReference type="NCBI Taxonomy" id="3133425"/>
    <lineage>
        <taxon>Bacteria</taxon>
        <taxon>Pseudomonadati</taxon>
        <taxon>Pseudomonadota</taxon>
        <taxon>Gammaproteobacteria</taxon>
        <taxon>Oceanospirillales</taxon>
        <taxon>Oceanospirillaceae</taxon>
        <taxon>Oceanobacter</taxon>
    </lineage>
</organism>
<keyword evidence="6 8" id="KW-0460">Magnesium</keyword>
<keyword evidence="11" id="KW-1185">Reference proteome</keyword>
<dbReference type="PANTHER" id="PTHR39563:SF1">
    <property type="entry name" value="XANTHINE-GUANINE PHOSPHORIBOSYLTRANSFERASE"/>
    <property type="match status" value="1"/>
</dbReference>
<gene>
    <name evidence="8 10" type="primary">gpt</name>
    <name evidence="10" type="ORF">WG929_10470</name>
</gene>
<protein>
    <recommendedName>
        <fullName evidence="8">Xanthine-guanine phosphoribosyltransferase</fullName>
        <shortName evidence="8">XGPRT</shortName>
        <ecNumber evidence="8">2.4.2.22</ecNumber>
    </recommendedName>
    <alternativeName>
        <fullName evidence="8">Xanthine phosphoribosyltransferase</fullName>
    </alternativeName>
</protein>
<dbReference type="PANTHER" id="PTHR39563">
    <property type="entry name" value="XANTHINE PHOSPHORIBOSYLTRANSFERASE"/>
    <property type="match status" value="1"/>
</dbReference>
<evidence type="ECO:0000256" key="2">
    <source>
        <dbReference type="ARBA" id="ARBA00022676"/>
    </source>
</evidence>
<dbReference type="InterPro" id="IPR029057">
    <property type="entry name" value="PRTase-like"/>
</dbReference>
<dbReference type="InterPro" id="IPR023747">
    <property type="entry name" value="Xanthine_Guanine_PRibTrfase"/>
</dbReference>
<evidence type="ECO:0000256" key="8">
    <source>
        <dbReference type="HAMAP-Rule" id="MF_01903"/>
    </source>
</evidence>
<evidence type="ECO:0000256" key="6">
    <source>
        <dbReference type="ARBA" id="ARBA00022842"/>
    </source>
</evidence>
<dbReference type="NCBIfam" id="NF006613">
    <property type="entry name" value="PRK09177.1"/>
    <property type="match status" value="1"/>
</dbReference>
<feature type="binding site" evidence="8">
    <location>
        <position position="147"/>
    </location>
    <ligand>
        <name>xanthine</name>
        <dbReference type="ChEBI" id="CHEBI:17712"/>
    </ligand>
</feature>
<evidence type="ECO:0000256" key="4">
    <source>
        <dbReference type="ARBA" id="ARBA00022723"/>
    </source>
</evidence>
<feature type="binding site" evidence="8">
    <location>
        <position position="147"/>
    </location>
    <ligand>
        <name>guanine</name>
        <dbReference type="ChEBI" id="CHEBI:16235"/>
    </ligand>
</feature>
<keyword evidence="2 8" id="KW-0328">Glycosyltransferase</keyword>
<dbReference type="InterPro" id="IPR000836">
    <property type="entry name" value="PRTase_dom"/>
</dbReference>
<keyword evidence="5 8" id="KW-0660">Purine salvage</keyword>
<comment type="pathway">
    <text evidence="8">Purine metabolism; XMP biosynthesis via salvage pathway; XMP from xanthine: step 1/1.</text>
</comment>
<proteinExistence type="inferred from homology"/>
<name>A0ABW8NIN3_9GAMM</name>
<feature type="binding site" evidence="8">
    <location>
        <position position="101"/>
    </location>
    <ligand>
        <name>Mg(2+)</name>
        <dbReference type="ChEBI" id="CHEBI:18420"/>
    </ligand>
</feature>
<sequence length="165" mass="18581">MSDQTYSMDYPVSWEELHRNARTLSLRLLDKGPWKGLIVITRGGLVPAAILAREMDIRLIDTVCVTSYKSADDSATQSLQGELQILKRVEGDGEGMLLIDDLVDTGKTARCVREMLPKAHFATIYAKPAGVPLVDTFITEVSQDTWIRFPWDMEYTFSTPLAERQ</sequence>
<evidence type="ECO:0000256" key="3">
    <source>
        <dbReference type="ARBA" id="ARBA00022679"/>
    </source>
</evidence>
<evidence type="ECO:0000313" key="10">
    <source>
        <dbReference type="EMBL" id="MFK4752832.1"/>
    </source>
</evidence>
<comment type="similarity">
    <text evidence="8">Belongs to the purine/pyrimidine phosphoribosyltransferase family. XGPT subfamily.</text>
</comment>
<feature type="binding site" evidence="8">
    <location>
        <position position="104"/>
    </location>
    <ligand>
        <name>guanine</name>
        <dbReference type="ChEBI" id="CHEBI:16235"/>
    </ligand>
</feature>
<keyword evidence="1 8" id="KW-1003">Cell membrane</keyword>
<feature type="binding site" evidence="8">
    <location>
        <begin position="100"/>
        <end position="108"/>
    </location>
    <ligand>
        <name>5-phospho-alpha-D-ribose 1-diphosphate</name>
        <dbReference type="ChEBI" id="CHEBI:58017"/>
    </ligand>
</feature>
<comment type="caution">
    <text evidence="8">Lacks conserved residue(s) required for the propagation of feature annotation.</text>
</comment>
<keyword evidence="7 8" id="KW-0472">Membrane</keyword>
<evidence type="ECO:0000256" key="7">
    <source>
        <dbReference type="ARBA" id="ARBA00023136"/>
    </source>
</evidence>
<comment type="subcellular location">
    <subcellularLocation>
        <location evidence="8">Cell membrane</location>
        <topology evidence="8">Peripheral membrane protein</topology>
    </subcellularLocation>
</comment>
<feature type="binding site" evidence="8">
    <location>
        <position position="104"/>
    </location>
    <ligand>
        <name>xanthine</name>
        <dbReference type="ChEBI" id="CHEBI:17712"/>
    </ligand>
</feature>
<accession>A0ABW8NIN3</accession>